<evidence type="ECO:0000313" key="3">
    <source>
        <dbReference type="EMBL" id="MDA0137057.1"/>
    </source>
</evidence>
<feature type="transmembrane region" description="Helical" evidence="2">
    <location>
        <begin position="33"/>
        <end position="51"/>
    </location>
</feature>
<evidence type="ECO:0008006" key="5">
    <source>
        <dbReference type="Google" id="ProtNLM"/>
    </source>
</evidence>
<protein>
    <recommendedName>
        <fullName evidence="5">SMODS and SLOG-associating 2TM effector domain-containing protein</fullName>
    </recommendedName>
</protein>
<sequence>MTQKEYNRCRRVIGWMLTAHATLRDRYLRRARLLVLGVMAFSITSLVLALANDDQQISILGLEGRLQSFLAALAGVTFFVSVVDLVVGWPTQAAAHAEAAKQLGELNLVFARAEVENERWSVPDKDLAVEYARVMGAIAPIPDMKAASLKARHNRKREVFTLADQRPGSPTWWLRCTVLWRSMFGSQKSRKAAKITAPPEADPVTPDLPREQGLADTDRPRS</sequence>
<dbReference type="RefSeq" id="WP_202956217.1">
    <property type="nucleotide sequence ID" value="NZ_JAPCID010000007.1"/>
</dbReference>
<name>A0ABT4REU9_9ACTN</name>
<keyword evidence="2" id="KW-0472">Membrane</keyword>
<organism evidence="3 4">
    <name type="scientific">Solirubrobacter deserti</name>
    <dbReference type="NCBI Taxonomy" id="2282478"/>
    <lineage>
        <taxon>Bacteria</taxon>
        <taxon>Bacillati</taxon>
        <taxon>Actinomycetota</taxon>
        <taxon>Thermoleophilia</taxon>
        <taxon>Solirubrobacterales</taxon>
        <taxon>Solirubrobacteraceae</taxon>
        <taxon>Solirubrobacter</taxon>
    </lineage>
</organism>
<comment type="caution">
    <text evidence="3">The sequence shown here is derived from an EMBL/GenBank/DDBJ whole genome shotgun (WGS) entry which is preliminary data.</text>
</comment>
<evidence type="ECO:0000313" key="4">
    <source>
        <dbReference type="Proteomes" id="UP001147700"/>
    </source>
</evidence>
<proteinExistence type="predicted"/>
<evidence type="ECO:0000256" key="1">
    <source>
        <dbReference type="SAM" id="MobiDB-lite"/>
    </source>
</evidence>
<evidence type="ECO:0000256" key="2">
    <source>
        <dbReference type="SAM" id="Phobius"/>
    </source>
</evidence>
<reference evidence="3" key="1">
    <citation type="submission" date="2022-10" db="EMBL/GenBank/DDBJ databases">
        <title>The WGS of Solirubrobacter sp. CPCC 204708.</title>
        <authorList>
            <person name="Jiang Z."/>
        </authorList>
    </citation>
    <scope>NUCLEOTIDE SEQUENCE</scope>
    <source>
        <strain evidence="3">CPCC 204708</strain>
    </source>
</reference>
<feature type="transmembrane region" description="Helical" evidence="2">
    <location>
        <begin position="66"/>
        <end position="87"/>
    </location>
</feature>
<keyword evidence="2" id="KW-0812">Transmembrane</keyword>
<dbReference type="Proteomes" id="UP001147700">
    <property type="component" value="Unassembled WGS sequence"/>
</dbReference>
<feature type="region of interest" description="Disordered" evidence="1">
    <location>
        <begin position="188"/>
        <end position="222"/>
    </location>
</feature>
<accession>A0ABT4REU9</accession>
<keyword evidence="2" id="KW-1133">Transmembrane helix</keyword>
<gene>
    <name evidence="3" type="ORF">OJ962_06080</name>
</gene>
<dbReference type="EMBL" id="JAPCID010000007">
    <property type="protein sequence ID" value="MDA0137057.1"/>
    <property type="molecule type" value="Genomic_DNA"/>
</dbReference>
<keyword evidence="4" id="KW-1185">Reference proteome</keyword>